<evidence type="ECO:0000313" key="3">
    <source>
        <dbReference type="Proteomes" id="UP000054248"/>
    </source>
</evidence>
<accession>A0A0C3PTZ8</accession>
<evidence type="ECO:0000313" key="2">
    <source>
        <dbReference type="EMBL" id="KIO18275.1"/>
    </source>
</evidence>
<dbReference type="AlphaFoldDB" id="A0A0C3PTZ8"/>
<reference evidence="3" key="2">
    <citation type="submission" date="2015-01" db="EMBL/GenBank/DDBJ databases">
        <title>Evolutionary Origins and Diversification of the Mycorrhizal Mutualists.</title>
        <authorList>
            <consortium name="DOE Joint Genome Institute"/>
            <consortium name="Mycorrhizal Genomics Consortium"/>
            <person name="Kohler A."/>
            <person name="Kuo A."/>
            <person name="Nagy L.G."/>
            <person name="Floudas D."/>
            <person name="Copeland A."/>
            <person name="Barry K.W."/>
            <person name="Cichocki N."/>
            <person name="Veneault-Fourrey C."/>
            <person name="LaButti K."/>
            <person name="Lindquist E.A."/>
            <person name="Lipzen A."/>
            <person name="Lundell T."/>
            <person name="Morin E."/>
            <person name="Murat C."/>
            <person name="Riley R."/>
            <person name="Ohm R."/>
            <person name="Sun H."/>
            <person name="Tunlid A."/>
            <person name="Henrissat B."/>
            <person name="Grigoriev I.V."/>
            <person name="Hibbett D.S."/>
            <person name="Martin F."/>
        </authorList>
    </citation>
    <scope>NUCLEOTIDE SEQUENCE [LARGE SCALE GENOMIC DNA]</scope>
    <source>
        <strain evidence="3">MUT 4182</strain>
    </source>
</reference>
<feature type="compositionally biased region" description="Polar residues" evidence="1">
    <location>
        <begin position="71"/>
        <end position="91"/>
    </location>
</feature>
<protein>
    <submittedName>
        <fullName evidence="2">Uncharacterized protein</fullName>
    </submittedName>
</protein>
<feature type="compositionally biased region" description="Polar residues" evidence="1">
    <location>
        <begin position="51"/>
        <end position="64"/>
    </location>
</feature>
<dbReference type="EMBL" id="KN823299">
    <property type="protein sequence ID" value="KIO18275.1"/>
    <property type="molecule type" value="Genomic_DNA"/>
</dbReference>
<proteinExistence type="predicted"/>
<dbReference type="Proteomes" id="UP000054248">
    <property type="component" value="Unassembled WGS sequence"/>
</dbReference>
<keyword evidence="3" id="KW-1185">Reference proteome</keyword>
<feature type="region of interest" description="Disordered" evidence="1">
    <location>
        <begin position="37"/>
        <end position="91"/>
    </location>
</feature>
<name>A0A0C3PTZ8_9AGAM</name>
<sequence length="91" mass="10063">MEGRCITNLQCPFNSNLRSTRWKLSNSTAFQAGWTTTCNHHHHPRLGSRTIKGNTSSRPPSTLPKSKRTKNSTVSQVGGSTPSTLDRLQGR</sequence>
<reference evidence="2 3" key="1">
    <citation type="submission" date="2014-04" db="EMBL/GenBank/DDBJ databases">
        <authorList>
            <consortium name="DOE Joint Genome Institute"/>
            <person name="Kuo A."/>
            <person name="Girlanda M."/>
            <person name="Perotto S."/>
            <person name="Kohler A."/>
            <person name="Nagy L.G."/>
            <person name="Floudas D."/>
            <person name="Copeland A."/>
            <person name="Barry K.W."/>
            <person name="Cichocki N."/>
            <person name="Veneault-Fourrey C."/>
            <person name="LaButti K."/>
            <person name="Lindquist E.A."/>
            <person name="Lipzen A."/>
            <person name="Lundell T."/>
            <person name="Morin E."/>
            <person name="Murat C."/>
            <person name="Sun H."/>
            <person name="Tunlid A."/>
            <person name="Henrissat B."/>
            <person name="Grigoriev I.V."/>
            <person name="Hibbett D.S."/>
            <person name="Martin F."/>
            <person name="Nordberg H.P."/>
            <person name="Cantor M.N."/>
            <person name="Hua S.X."/>
        </authorList>
    </citation>
    <scope>NUCLEOTIDE SEQUENCE [LARGE SCALE GENOMIC DNA]</scope>
    <source>
        <strain evidence="2 3">MUT 4182</strain>
    </source>
</reference>
<dbReference type="HOGENOM" id="CLU_2428690_0_0_1"/>
<evidence type="ECO:0000256" key="1">
    <source>
        <dbReference type="SAM" id="MobiDB-lite"/>
    </source>
</evidence>
<gene>
    <name evidence="2" type="ORF">M407DRAFT_246517</name>
</gene>
<organism evidence="2 3">
    <name type="scientific">Tulasnella calospora MUT 4182</name>
    <dbReference type="NCBI Taxonomy" id="1051891"/>
    <lineage>
        <taxon>Eukaryota</taxon>
        <taxon>Fungi</taxon>
        <taxon>Dikarya</taxon>
        <taxon>Basidiomycota</taxon>
        <taxon>Agaricomycotina</taxon>
        <taxon>Agaricomycetes</taxon>
        <taxon>Cantharellales</taxon>
        <taxon>Tulasnellaceae</taxon>
        <taxon>Tulasnella</taxon>
    </lineage>
</organism>